<dbReference type="InterPro" id="IPR028919">
    <property type="entry name" value="Viral_movement"/>
</dbReference>
<gene>
    <name evidence="2" type="ORF">VitviT2T_015608</name>
</gene>
<dbReference type="InterPro" id="IPR056010">
    <property type="entry name" value="DUF7588"/>
</dbReference>
<dbReference type="Pfam" id="PF01107">
    <property type="entry name" value="MP"/>
    <property type="match status" value="1"/>
</dbReference>
<evidence type="ECO:0000313" key="3">
    <source>
        <dbReference type="Proteomes" id="UP001227230"/>
    </source>
</evidence>
<keyword evidence="3" id="KW-1185">Reference proteome</keyword>
<feature type="domain" description="DUF7588" evidence="1">
    <location>
        <begin position="256"/>
        <end position="318"/>
    </location>
</feature>
<reference evidence="2 3" key="1">
    <citation type="journal article" date="2023" name="Hortic Res">
        <title>The complete reference genome for grapevine (Vitis vinifera L.) genetics and breeding.</title>
        <authorList>
            <person name="Shi X."/>
            <person name="Cao S."/>
            <person name="Wang X."/>
            <person name="Huang S."/>
            <person name="Wang Y."/>
            <person name="Liu Z."/>
            <person name="Liu W."/>
            <person name="Leng X."/>
            <person name="Peng Y."/>
            <person name="Wang N."/>
            <person name="Wang Y."/>
            <person name="Ma Z."/>
            <person name="Xu X."/>
            <person name="Zhang F."/>
            <person name="Xue H."/>
            <person name="Zhong H."/>
            <person name="Wang Y."/>
            <person name="Zhang K."/>
            <person name="Velt A."/>
            <person name="Avia K."/>
            <person name="Holtgrawe D."/>
            <person name="Grimplet J."/>
            <person name="Matus J.T."/>
            <person name="Ware D."/>
            <person name="Wu X."/>
            <person name="Wang H."/>
            <person name="Liu C."/>
            <person name="Fang Y."/>
            <person name="Rustenholz C."/>
            <person name="Cheng Z."/>
            <person name="Xiao H."/>
            <person name="Zhou Y."/>
        </authorList>
    </citation>
    <scope>NUCLEOTIDE SEQUENCE [LARGE SCALE GENOMIC DNA]</scope>
    <source>
        <strain evidence="3">cv. Pinot noir / PN40024</strain>
        <tissue evidence="2">Leaf</tissue>
    </source>
</reference>
<dbReference type="Proteomes" id="UP001227230">
    <property type="component" value="Chromosome 10"/>
</dbReference>
<dbReference type="Pfam" id="PF24496">
    <property type="entry name" value="DUF7588"/>
    <property type="match status" value="1"/>
</dbReference>
<protein>
    <recommendedName>
        <fullName evidence="1">DUF7588 domain-containing protein</fullName>
    </recommendedName>
</protein>
<name>A0ABY9CQI4_VITVI</name>
<accession>A0ABY9CQI4</accession>
<proteinExistence type="predicted"/>
<evidence type="ECO:0000313" key="2">
    <source>
        <dbReference type="EMBL" id="WJZ96970.1"/>
    </source>
</evidence>
<evidence type="ECO:0000259" key="1">
    <source>
        <dbReference type="Pfam" id="PF24496"/>
    </source>
</evidence>
<dbReference type="EMBL" id="CP126657">
    <property type="protein sequence ID" value="WJZ96970.1"/>
    <property type="molecule type" value="Genomic_DNA"/>
</dbReference>
<organism evidence="2 3">
    <name type="scientific">Vitis vinifera</name>
    <name type="common">Grape</name>
    <dbReference type="NCBI Taxonomy" id="29760"/>
    <lineage>
        <taxon>Eukaryota</taxon>
        <taxon>Viridiplantae</taxon>
        <taxon>Streptophyta</taxon>
        <taxon>Embryophyta</taxon>
        <taxon>Tracheophyta</taxon>
        <taxon>Spermatophyta</taxon>
        <taxon>Magnoliopsida</taxon>
        <taxon>eudicotyledons</taxon>
        <taxon>Gunneridae</taxon>
        <taxon>Pentapetalae</taxon>
        <taxon>rosids</taxon>
        <taxon>Vitales</taxon>
        <taxon>Vitaceae</taxon>
        <taxon>Viteae</taxon>
        <taxon>Vitis</taxon>
    </lineage>
</organism>
<sequence length="331" mass="38859">MCLKDNRHLKYRDSIIGAVQAGLNDGPVYFQCFPNFTIKLRDADILDSVVLHVKTHGFKFKEGNNPVSIITRFAYKSMTKSVGSGSLCTSPKGETTLFHSDMLDKSNFIIPKKIKWSEVEFLKNWHFVNVVPAIKQRSERIEQIVQYPDEGGDLIFSNSFRHSSSPRILDYEPSRASNSSIPVRITRVDEGSNSANPKNINLIGVRNHTNLAKPFYTEEKESTHESNQDESPDMSPTYSQMINTISFDDEDFEINKDLLRKDFYSEANKERKYWFFSTVPKDIRNLYQEEFYAYLRREKKNIKFWIWFELFKQEEYPDYPYKRINNTKIWV</sequence>
<dbReference type="PANTHER" id="PTHR47599:SF4">
    <property type="entry name" value="POLYPROTEIN"/>
    <property type="match status" value="1"/>
</dbReference>
<dbReference type="PANTHER" id="PTHR47599">
    <property type="entry name" value="CELL-TO-CELL MOVEMENT PROTEIN"/>
    <property type="match status" value="1"/>
</dbReference>
<dbReference type="InterPro" id="IPR051596">
    <property type="entry name" value="Caulimoviridae_Movement"/>
</dbReference>